<protein>
    <submittedName>
        <fullName evidence="1">Uncharacterized protein</fullName>
    </submittedName>
</protein>
<proteinExistence type="predicted"/>
<accession>A0A381RT58</accession>
<dbReference type="EMBL" id="UINC01002211">
    <property type="protein sequence ID" value="SUZ94178.1"/>
    <property type="molecule type" value="Genomic_DNA"/>
</dbReference>
<name>A0A381RT58_9ZZZZ</name>
<sequence>MREIEGAGLRYLHEDGILEVRRYTFMQQLPICLLTIDNTGERNEEFS</sequence>
<evidence type="ECO:0000313" key="1">
    <source>
        <dbReference type="EMBL" id="SUZ94178.1"/>
    </source>
</evidence>
<gene>
    <name evidence="1" type="ORF">METZ01_LOCUS47032</name>
</gene>
<organism evidence="1">
    <name type="scientific">marine metagenome</name>
    <dbReference type="NCBI Taxonomy" id="408172"/>
    <lineage>
        <taxon>unclassified sequences</taxon>
        <taxon>metagenomes</taxon>
        <taxon>ecological metagenomes</taxon>
    </lineage>
</organism>
<dbReference type="AlphaFoldDB" id="A0A381RT58"/>
<reference evidence="1" key="1">
    <citation type="submission" date="2018-05" db="EMBL/GenBank/DDBJ databases">
        <authorList>
            <person name="Lanie J.A."/>
            <person name="Ng W.-L."/>
            <person name="Kazmierczak K.M."/>
            <person name="Andrzejewski T.M."/>
            <person name="Davidsen T.M."/>
            <person name="Wayne K.J."/>
            <person name="Tettelin H."/>
            <person name="Glass J.I."/>
            <person name="Rusch D."/>
            <person name="Podicherti R."/>
            <person name="Tsui H.-C.T."/>
            <person name="Winkler M.E."/>
        </authorList>
    </citation>
    <scope>NUCLEOTIDE SEQUENCE</scope>
</reference>